<protein>
    <recommendedName>
        <fullName evidence="3">HNH endonuclease</fullName>
    </recommendedName>
</protein>
<evidence type="ECO:0008006" key="3">
    <source>
        <dbReference type="Google" id="ProtNLM"/>
    </source>
</evidence>
<dbReference type="EMBL" id="RBKU01000001">
    <property type="protein sequence ID" value="RKR82147.1"/>
    <property type="molecule type" value="Genomic_DNA"/>
</dbReference>
<name>A0A495IZM7_9SPHI</name>
<evidence type="ECO:0000313" key="2">
    <source>
        <dbReference type="Proteomes" id="UP000268007"/>
    </source>
</evidence>
<proteinExistence type="predicted"/>
<dbReference type="Proteomes" id="UP000268007">
    <property type="component" value="Unassembled WGS sequence"/>
</dbReference>
<organism evidence="1 2">
    <name type="scientific">Mucilaginibacter gracilis</name>
    <dbReference type="NCBI Taxonomy" id="423350"/>
    <lineage>
        <taxon>Bacteria</taxon>
        <taxon>Pseudomonadati</taxon>
        <taxon>Bacteroidota</taxon>
        <taxon>Sphingobacteriia</taxon>
        <taxon>Sphingobacteriales</taxon>
        <taxon>Sphingobacteriaceae</taxon>
        <taxon>Mucilaginibacter</taxon>
    </lineage>
</organism>
<accession>A0A495IZM7</accession>
<sequence>MAQRVAYQCSSPGCTNITIGPHQSNPNKAMNLGQAAHICAAAVGGPRYQPNMTPEERSSPENGIWLCNMHARAVDLDEITYPAPVLKAWKNAAEDRASKALLNAESEIQKGSETLVVLDIDLMFTGEWIGAKGDAWTFIVKDFLFGNLERLRNFGKNELLPIRRYVIIESQNEGRLLQEGFDWHVNAKGRHEITVKVYPEIRRISLDELGSDIAGTYDGDILIANGDFQLVKGEHHAKQMIERNLGMPFGSWVVKPMMGSYFPMYYRTYKDNLPLLNRLARIELIRMMTIPASLSETDMDAPLNFIKSITEVSVMAPHKGLAGIFVSLVWSDGNSWSDTLYVNYSQEHIELDEEDKDILDMLKQTFEQPSVALLQKATNLFKGRELRVKRDNLAIQRLFNETLPAIIAAAQPALQQVIYPLFTSYETTNSIDRRPFAFYTSADIELAVIKGNVTEIGTHIILRGFKKAGVDAFDVHGDLYIFFDDYYFAFKPSHHGTTWHKKLYDTELTNEDIRAIAAQWVEHLATLTTRQIKALH</sequence>
<keyword evidence="2" id="KW-1185">Reference proteome</keyword>
<evidence type="ECO:0000313" key="1">
    <source>
        <dbReference type="EMBL" id="RKR82147.1"/>
    </source>
</evidence>
<gene>
    <name evidence="1" type="ORF">BDD43_2316</name>
</gene>
<comment type="caution">
    <text evidence="1">The sequence shown here is derived from an EMBL/GenBank/DDBJ whole genome shotgun (WGS) entry which is preliminary data.</text>
</comment>
<reference evidence="1 2" key="1">
    <citation type="submission" date="2018-10" db="EMBL/GenBank/DDBJ databases">
        <title>Genomic Encyclopedia of Archaeal and Bacterial Type Strains, Phase II (KMG-II): from individual species to whole genera.</title>
        <authorList>
            <person name="Goeker M."/>
        </authorList>
    </citation>
    <scope>NUCLEOTIDE SEQUENCE [LARGE SCALE GENOMIC DNA]</scope>
    <source>
        <strain evidence="1 2">DSM 18602</strain>
    </source>
</reference>
<dbReference type="AlphaFoldDB" id="A0A495IZM7"/>